<evidence type="ECO:0000313" key="2">
    <source>
        <dbReference type="EMBL" id="PSR79913.1"/>
    </source>
</evidence>
<feature type="chain" id="PRO_5015393957" evidence="1">
    <location>
        <begin position="19"/>
        <end position="139"/>
    </location>
</feature>
<proteinExistence type="predicted"/>
<accession>A0A2T2ZZ11</accession>
<name>A0A2T2ZZ11_9PEZI</name>
<reference evidence="2 3" key="1">
    <citation type="journal article" date="2018" name="Mycol. Prog.">
        <title>Coniella lustricola, a new species from submerged detritus.</title>
        <authorList>
            <person name="Raudabaugh D.B."/>
            <person name="Iturriaga T."/>
            <person name="Carver A."/>
            <person name="Mondo S."/>
            <person name="Pangilinan J."/>
            <person name="Lipzen A."/>
            <person name="He G."/>
            <person name="Amirebrahimi M."/>
            <person name="Grigoriev I.V."/>
            <person name="Miller A.N."/>
        </authorList>
    </citation>
    <scope>NUCLEOTIDE SEQUENCE [LARGE SCALE GENOMIC DNA]</scope>
    <source>
        <strain evidence="2 3">B22-T-1</strain>
    </source>
</reference>
<gene>
    <name evidence="2" type="ORF">BD289DRAFT_80171</name>
</gene>
<organism evidence="2 3">
    <name type="scientific">Coniella lustricola</name>
    <dbReference type="NCBI Taxonomy" id="2025994"/>
    <lineage>
        <taxon>Eukaryota</taxon>
        <taxon>Fungi</taxon>
        <taxon>Dikarya</taxon>
        <taxon>Ascomycota</taxon>
        <taxon>Pezizomycotina</taxon>
        <taxon>Sordariomycetes</taxon>
        <taxon>Sordariomycetidae</taxon>
        <taxon>Diaporthales</taxon>
        <taxon>Schizoparmaceae</taxon>
        <taxon>Coniella</taxon>
    </lineage>
</organism>
<dbReference type="EMBL" id="KZ678550">
    <property type="protein sequence ID" value="PSR79913.1"/>
    <property type="molecule type" value="Genomic_DNA"/>
</dbReference>
<keyword evidence="1" id="KW-0732">Signal</keyword>
<sequence>MIVIDLLLFLFLVSTSCTYREVREEGKRVKKRAIHQSGEIDRLDSPARAKTLVSLVDVVPTAIPAYETAWETEQRESAATCAVGISLATDTHIESESSRLAVRPSVLKEVSCLESSQCQYIGLEWIGIVRSMHVQVSVV</sequence>
<evidence type="ECO:0000313" key="3">
    <source>
        <dbReference type="Proteomes" id="UP000241462"/>
    </source>
</evidence>
<protein>
    <submittedName>
        <fullName evidence="2">Uncharacterized protein</fullName>
    </submittedName>
</protein>
<dbReference type="Proteomes" id="UP000241462">
    <property type="component" value="Unassembled WGS sequence"/>
</dbReference>
<feature type="signal peptide" evidence="1">
    <location>
        <begin position="1"/>
        <end position="18"/>
    </location>
</feature>
<dbReference type="InParanoid" id="A0A2T2ZZ11"/>
<keyword evidence="3" id="KW-1185">Reference proteome</keyword>
<evidence type="ECO:0000256" key="1">
    <source>
        <dbReference type="SAM" id="SignalP"/>
    </source>
</evidence>
<dbReference type="AlphaFoldDB" id="A0A2T2ZZ11"/>